<reference evidence="3 4" key="1">
    <citation type="submission" date="2018-08" db="EMBL/GenBank/DDBJ databases">
        <authorList>
            <person name="Khan S.A."/>
        </authorList>
    </citation>
    <scope>NUCLEOTIDE SEQUENCE [LARGE SCALE GENOMIC DNA]</scope>
    <source>
        <strain evidence="3 4">GTF-13</strain>
    </source>
</reference>
<sequence>MKLFRQTVYQALAAALFAGLLLTLLQQLGVTPLILQAEQYELAGTTSHAATSDHSHSEAAPGHHQVDEWAPQDGLERHFFTLLSNSLAAFGFALILIAAIRAGQLAGRWPQPGLPGGLAWGTAGFLIFFAAPSLGLPPELPGMVAADLEARQLWWLLCTSSTAVALVQIVLGPLKWKFLALIPLFLPHLVGAPQVMGPHFTHPDPTALAALHSLHTQFIWATGITNALYWLALGAACCWLVARAPLSAEGPAPA</sequence>
<dbReference type="Proteomes" id="UP000280792">
    <property type="component" value="Unassembled WGS sequence"/>
</dbReference>
<dbReference type="RefSeq" id="WP_125014957.1">
    <property type="nucleotide sequence ID" value="NZ_QWEZ01000001.1"/>
</dbReference>
<keyword evidence="2" id="KW-0472">Membrane</keyword>
<feature type="transmembrane region" description="Helical" evidence="2">
    <location>
        <begin position="152"/>
        <end position="171"/>
    </location>
</feature>
<evidence type="ECO:0008006" key="5">
    <source>
        <dbReference type="Google" id="ProtNLM"/>
    </source>
</evidence>
<feature type="transmembrane region" description="Helical" evidence="2">
    <location>
        <begin position="79"/>
        <end position="100"/>
    </location>
</feature>
<feature type="transmembrane region" description="Helical" evidence="2">
    <location>
        <begin position="112"/>
        <end position="132"/>
    </location>
</feature>
<keyword evidence="2" id="KW-1133">Transmembrane helix</keyword>
<keyword evidence="4" id="KW-1185">Reference proteome</keyword>
<evidence type="ECO:0000256" key="2">
    <source>
        <dbReference type="SAM" id="Phobius"/>
    </source>
</evidence>
<feature type="transmembrane region" description="Helical" evidence="2">
    <location>
        <begin position="217"/>
        <end position="242"/>
    </location>
</feature>
<evidence type="ECO:0000313" key="3">
    <source>
        <dbReference type="EMBL" id="RRJ84527.1"/>
    </source>
</evidence>
<feature type="transmembrane region" description="Helical" evidence="2">
    <location>
        <begin position="178"/>
        <end position="197"/>
    </location>
</feature>
<dbReference type="Pfam" id="PF09490">
    <property type="entry name" value="CbtA"/>
    <property type="match status" value="1"/>
</dbReference>
<keyword evidence="2" id="KW-0812">Transmembrane</keyword>
<name>A0A3P3VQC5_9GAMM</name>
<proteinExistence type="predicted"/>
<accession>A0A3P3VQC5</accession>
<comment type="caution">
    <text evidence="3">The sequence shown here is derived from an EMBL/GenBank/DDBJ whole genome shotgun (WGS) entry which is preliminary data.</text>
</comment>
<organism evidence="3 4">
    <name type="scientific">Aestuariirhabdus litorea</name>
    <dbReference type="NCBI Taxonomy" id="2528527"/>
    <lineage>
        <taxon>Bacteria</taxon>
        <taxon>Pseudomonadati</taxon>
        <taxon>Pseudomonadota</taxon>
        <taxon>Gammaproteobacteria</taxon>
        <taxon>Oceanospirillales</taxon>
        <taxon>Aestuariirhabdaceae</taxon>
        <taxon>Aestuariirhabdus</taxon>
    </lineage>
</organism>
<dbReference type="AlphaFoldDB" id="A0A3P3VQC5"/>
<feature type="region of interest" description="Disordered" evidence="1">
    <location>
        <begin position="46"/>
        <end position="65"/>
    </location>
</feature>
<gene>
    <name evidence="3" type="ORF">D0544_05315</name>
</gene>
<dbReference type="EMBL" id="QWEZ01000001">
    <property type="protein sequence ID" value="RRJ84527.1"/>
    <property type="molecule type" value="Genomic_DNA"/>
</dbReference>
<evidence type="ECO:0000313" key="4">
    <source>
        <dbReference type="Proteomes" id="UP000280792"/>
    </source>
</evidence>
<protein>
    <recommendedName>
        <fullName evidence="5">Cobalt transporter</fullName>
    </recommendedName>
</protein>
<evidence type="ECO:0000256" key="1">
    <source>
        <dbReference type="SAM" id="MobiDB-lite"/>
    </source>
</evidence>
<dbReference type="InterPro" id="IPR012666">
    <property type="entry name" value="CbtA_put"/>
</dbReference>
<reference evidence="3 4" key="2">
    <citation type="submission" date="2018-12" db="EMBL/GenBank/DDBJ databases">
        <title>Simiduia agarivorans gen. nov., sp. nov., a marine, agarolytic bacterium isolated from shallow coastal water from Keelung, Taiwan.</title>
        <authorList>
            <person name="Shieh W.Y."/>
        </authorList>
    </citation>
    <scope>NUCLEOTIDE SEQUENCE [LARGE SCALE GENOMIC DNA]</scope>
    <source>
        <strain evidence="3 4">GTF-13</strain>
    </source>
</reference>
<dbReference type="NCBIfam" id="TIGR02458">
    <property type="entry name" value="CbtA"/>
    <property type="match status" value="1"/>
</dbReference>